<dbReference type="GO" id="GO:0003677">
    <property type="term" value="F:DNA binding"/>
    <property type="evidence" value="ECO:0007669"/>
    <property type="project" value="UniProtKB-UniRule"/>
</dbReference>
<dbReference type="InterPro" id="IPR052362">
    <property type="entry name" value="HTH-GbsR_regulator"/>
</dbReference>
<evidence type="ECO:0000256" key="2">
    <source>
        <dbReference type="ARBA" id="ARBA00023125"/>
    </source>
</evidence>
<evidence type="ECO:0000313" key="7">
    <source>
        <dbReference type="Proteomes" id="UP000831796"/>
    </source>
</evidence>
<evidence type="ECO:0000256" key="1">
    <source>
        <dbReference type="ARBA" id="ARBA00023015"/>
    </source>
</evidence>
<dbReference type="InterPro" id="IPR000835">
    <property type="entry name" value="HTH_MarR-typ"/>
</dbReference>
<evidence type="ECO:0000259" key="5">
    <source>
        <dbReference type="Pfam" id="PF12802"/>
    </source>
</evidence>
<dbReference type="PANTHER" id="PTHR38465:SF1">
    <property type="entry name" value="HTH-TYPE TRANSCRIPTIONAL REGULATOR MJ1563-RELATED"/>
    <property type="match status" value="1"/>
</dbReference>
<sequence length="174" mass="19820">MQLDEAKRRFIEGWGTLGSAWGVSRTMAQVHALLLVSLGALSTEDIMDQLQISRGNVNMNVRALMDWGIVRKELRPGERREFFSAEKDIHRVATLILKERRRRELEPIMRVLSEISQVEPSATATAEETEAFTQMIGSIHNFAEFADRAAATLIKADENWFLSTFMKLMRPSQP</sequence>
<name>A0A8T9Q731_9BACT</name>
<comment type="similarity">
    <text evidence="4">Belongs to the GbsR family.</text>
</comment>
<dbReference type="PANTHER" id="PTHR38465">
    <property type="entry name" value="HTH-TYPE TRANSCRIPTIONAL REGULATOR MJ1563-RELATED"/>
    <property type="match status" value="1"/>
</dbReference>
<evidence type="ECO:0000313" key="6">
    <source>
        <dbReference type="EMBL" id="UOQ72221.1"/>
    </source>
</evidence>
<dbReference type="InterPro" id="IPR026282">
    <property type="entry name" value="MJ1563"/>
</dbReference>
<dbReference type="Proteomes" id="UP000831796">
    <property type="component" value="Chromosome"/>
</dbReference>
<keyword evidence="3 4" id="KW-0804">Transcription</keyword>
<accession>A0A8T9Q731</accession>
<keyword evidence="7" id="KW-1185">Reference proteome</keyword>
<keyword evidence="1 4" id="KW-0805">Transcription regulation</keyword>
<dbReference type="InterPro" id="IPR036388">
    <property type="entry name" value="WH-like_DNA-bd_sf"/>
</dbReference>
<gene>
    <name evidence="6" type="ORF">MUN79_27310</name>
</gene>
<dbReference type="AlphaFoldDB" id="A0A8T9Q731"/>
<dbReference type="InterPro" id="IPR036390">
    <property type="entry name" value="WH_DNA-bd_sf"/>
</dbReference>
<dbReference type="KEGG" id="hcu:MUN79_27310"/>
<dbReference type="GO" id="GO:0003700">
    <property type="term" value="F:DNA-binding transcription factor activity"/>
    <property type="evidence" value="ECO:0007669"/>
    <property type="project" value="InterPro"/>
</dbReference>
<dbReference type="RefSeq" id="WP_244675614.1">
    <property type="nucleotide sequence ID" value="NZ_CP095046.1"/>
</dbReference>
<dbReference type="PIRSF" id="PIRSF006707">
    <property type="entry name" value="MJ1563"/>
    <property type="match status" value="1"/>
</dbReference>
<feature type="domain" description="HTH marR-type" evidence="5">
    <location>
        <begin position="22"/>
        <end position="81"/>
    </location>
</feature>
<dbReference type="Pfam" id="PF12802">
    <property type="entry name" value="MarR_2"/>
    <property type="match status" value="1"/>
</dbReference>
<protein>
    <recommendedName>
        <fullName evidence="4">HTH-type transcriptional regulator</fullName>
    </recommendedName>
</protein>
<evidence type="ECO:0000256" key="4">
    <source>
        <dbReference type="PIRNR" id="PIRNR006707"/>
    </source>
</evidence>
<organism evidence="6 7">
    <name type="scientific">Hymenobacter cellulosilyticus</name>
    <dbReference type="NCBI Taxonomy" id="2932248"/>
    <lineage>
        <taxon>Bacteria</taxon>
        <taxon>Pseudomonadati</taxon>
        <taxon>Bacteroidota</taxon>
        <taxon>Cytophagia</taxon>
        <taxon>Cytophagales</taxon>
        <taxon>Hymenobacteraceae</taxon>
        <taxon>Hymenobacter</taxon>
    </lineage>
</organism>
<proteinExistence type="inferred from homology"/>
<keyword evidence="2 4" id="KW-0238">DNA-binding</keyword>
<dbReference type="SUPFAM" id="SSF46785">
    <property type="entry name" value="Winged helix' DNA-binding domain"/>
    <property type="match status" value="1"/>
</dbReference>
<reference evidence="6" key="1">
    <citation type="submission" date="2022-04" db="EMBL/GenBank/DDBJ databases">
        <title>Hymenobacter sp. isolated from the air.</title>
        <authorList>
            <person name="Won M."/>
            <person name="Lee C.-M."/>
            <person name="Woen H.-Y."/>
            <person name="Kwon S.-W."/>
        </authorList>
    </citation>
    <scope>NUCLEOTIDE SEQUENCE</scope>
    <source>
        <strain evidence="6">5116S-3</strain>
    </source>
</reference>
<evidence type="ECO:0000256" key="3">
    <source>
        <dbReference type="ARBA" id="ARBA00023163"/>
    </source>
</evidence>
<dbReference type="EMBL" id="CP095046">
    <property type="protein sequence ID" value="UOQ72221.1"/>
    <property type="molecule type" value="Genomic_DNA"/>
</dbReference>
<dbReference type="Gene3D" id="1.10.10.10">
    <property type="entry name" value="Winged helix-like DNA-binding domain superfamily/Winged helix DNA-binding domain"/>
    <property type="match status" value="1"/>
</dbReference>